<protein>
    <submittedName>
        <fullName evidence="1">Glycosyltransferase</fullName>
        <ecNumber evidence="1">2.4.-.-</ecNumber>
    </submittedName>
</protein>
<keyword evidence="2" id="KW-1185">Reference proteome</keyword>
<dbReference type="Gene3D" id="3.40.50.2000">
    <property type="entry name" value="Glycogen Phosphorylase B"/>
    <property type="match status" value="1"/>
</dbReference>
<dbReference type="RefSeq" id="WP_346581099.1">
    <property type="nucleotide sequence ID" value="NZ_JBDJLH010000004.1"/>
</dbReference>
<dbReference type="GO" id="GO:0016757">
    <property type="term" value="F:glycosyltransferase activity"/>
    <property type="evidence" value="ECO:0007669"/>
    <property type="project" value="UniProtKB-KW"/>
</dbReference>
<dbReference type="EMBL" id="JBDJNQ010000003">
    <property type="protein sequence ID" value="MEN5377264.1"/>
    <property type="molecule type" value="Genomic_DNA"/>
</dbReference>
<gene>
    <name evidence="1" type="ORF">ABE541_08345</name>
</gene>
<reference evidence="1 2" key="1">
    <citation type="submission" date="2024-04" db="EMBL/GenBank/DDBJ databases">
        <title>WGS of bacteria from Torrens River.</title>
        <authorList>
            <person name="Wyrsch E.R."/>
            <person name="Drigo B."/>
        </authorList>
    </citation>
    <scope>NUCLEOTIDE SEQUENCE [LARGE SCALE GENOMIC DNA]</scope>
    <source>
        <strain evidence="1 2">TWI391</strain>
    </source>
</reference>
<sequence length="412" mass="47481">MEKQEILFIGLVWPEPSSSAAGFRMVQLLKSFQKNDNTITFASAASKSPYSADLVAMGINEVEIKLNDASFNDFVRDLKPHIVVFDRFMTEEQYSWRVAQECPDAVRILDTEDLHFLRHARQSNAKNGEQFDQTLLYSDIAKREVAAILRSDISLIISELEMQLLTNQFAINPSILYYLPFLEEEIDEACIASWKTYENRADFMFIGNFIHEPNWNTVQYLKTEIWPLLRKQLPKVSLNIYGAYPSQKVLQLNNPKERFFVHGRADHAQDTMSRHRVLLAPIQFGAGVKGKFIDAMQTGTPSVTTTIGAEAMSGDLPWNGFIANEPQLFVEKAIELYNNKTIWLEAQQNGITIINQRYSRTRFEDDFLMTIRFIKAQLQAHRQQNFMGQLLLHHSLLSTKYLSLWIAEKNKK</sequence>
<evidence type="ECO:0000313" key="2">
    <source>
        <dbReference type="Proteomes" id="UP001409291"/>
    </source>
</evidence>
<evidence type="ECO:0000313" key="1">
    <source>
        <dbReference type="EMBL" id="MEN5377264.1"/>
    </source>
</evidence>
<dbReference type="EC" id="2.4.-.-" evidence="1"/>
<proteinExistence type="predicted"/>
<dbReference type="Proteomes" id="UP001409291">
    <property type="component" value="Unassembled WGS sequence"/>
</dbReference>
<dbReference type="SUPFAM" id="SSF53756">
    <property type="entry name" value="UDP-Glycosyltransferase/glycogen phosphorylase"/>
    <property type="match status" value="1"/>
</dbReference>
<accession>A0ABV0BR51</accession>
<organism evidence="1 2">
    <name type="scientific">Sphingobacterium kitahiroshimense</name>
    <dbReference type="NCBI Taxonomy" id="470446"/>
    <lineage>
        <taxon>Bacteria</taxon>
        <taxon>Pseudomonadati</taxon>
        <taxon>Bacteroidota</taxon>
        <taxon>Sphingobacteriia</taxon>
        <taxon>Sphingobacteriales</taxon>
        <taxon>Sphingobacteriaceae</taxon>
        <taxon>Sphingobacterium</taxon>
    </lineage>
</organism>
<name>A0ABV0BR51_9SPHI</name>
<comment type="caution">
    <text evidence="1">The sequence shown here is derived from an EMBL/GenBank/DDBJ whole genome shotgun (WGS) entry which is preliminary data.</text>
</comment>
<keyword evidence="1" id="KW-0328">Glycosyltransferase</keyword>
<dbReference type="Pfam" id="PF13692">
    <property type="entry name" value="Glyco_trans_1_4"/>
    <property type="match status" value="1"/>
</dbReference>
<keyword evidence="1" id="KW-0808">Transferase</keyword>